<name>A0ACA9Q068_9GLOM</name>
<evidence type="ECO:0000313" key="2">
    <source>
        <dbReference type="Proteomes" id="UP000789920"/>
    </source>
</evidence>
<accession>A0ACA9Q068</accession>
<comment type="caution">
    <text evidence="1">The sequence shown here is derived from an EMBL/GenBank/DDBJ whole genome shotgun (WGS) entry which is preliminary data.</text>
</comment>
<organism evidence="1 2">
    <name type="scientific">Racocetra persica</name>
    <dbReference type="NCBI Taxonomy" id="160502"/>
    <lineage>
        <taxon>Eukaryota</taxon>
        <taxon>Fungi</taxon>
        <taxon>Fungi incertae sedis</taxon>
        <taxon>Mucoromycota</taxon>
        <taxon>Glomeromycotina</taxon>
        <taxon>Glomeromycetes</taxon>
        <taxon>Diversisporales</taxon>
        <taxon>Gigasporaceae</taxon>
        <taxon>Racocetra</taxon>
    </lineage>
</organism>
<keyword evidence="2" id="KW-1185">Reference proteome</keyword>
<proteinExistence type="predicted"/>
<dbReference type="Proteomes" id="UP000789920">
    <property type="component" value="Unassembled WGS sequence"/>
</dbReference>
<protein>
    <submittedName>
        <fullName evidence="1">11660_t:CDS:1</fullName>
    </submittedName>
</protein>
<gene>
    <name evidence="1" type="ORF">RPERSI_LOCUS12269</name>
</gene>
<dbReference type="EMBL" id="CAJVQC010026111">
    <property type="protein sequence ID" value="CAG8732147.1"/>
    <property type="molecule type" value="Genomic_DNA"/>
</dbReference>
<reference evidence="1" key="1">
    <citation type="submission" date="2021-06" db="EMBL/GenBank/DDBJ databases">
        <authorList>
            <person name="Kallberg Y."/>
            <person name="Tangrot J."/>
            <person name="Rosling A."/>
        </authorList>
    </citation>
    <scope>NUCLEOTIDE SEQUENCE</scope>
    <source>
        <strain evidence="1">MA461A</strain>
    </source>
</reference>
<evidence type="ECO:0000313" key="1">
    <source>
        <dbReference type="EMBL" id="CAG8732147.1"/>
    </source>
</evidence>
<sequence length="52" mass="5729">TADGTTRLSDFLVLVQGLLGCPASATAWLARARRLERTSRLTKPNARISLRF</sequence>
<feature type="non-terminal residue" evidence="1">
    <location>
        <position position="1"/>
    </location>
</feature>